<dbReference type="EMBL" id="CP006868">
    <property type="protein sequence ID" value="UXD22075.1"/>
    <property type="molecule type" value="Genomic_DNA"/>
</dbReference>
<dbReference type="AlphaFoldDB" id="A0A977KAI4"/>
<feature type="transmembrane region" description="Helical" evidence="1">
    <location>
        <begin position="330"/>
        <end position="349"/>
    </location>
</feature>
<keyword evidence="1" id="KW-0472">Membrane</keyword>
<feature type="transmembrane region" description="Helical" evidence="1">
    <location>
        <begin position="64"/>
        <end position="82"/>
    </location>
</feature>
<evidence type="ECO:0000313" key="3">
    <source>
        <dbReference type="Proteomes" id="UP001063698"/>
    </source>
</evidence>
<dbReference type="SUPFAM" id="SSF103473">
    <property type="entry name" value="MFS general substrate transporter"/>
    <property type="match status" value="1"/>
</dbReference>
<accession>A0A977KAI4</accession>
<gene>
    <name evidence="2" type="ORF">IPA_01385</name>
</gene>
<keyword evidence="3" id="KW-1185">Reference proteome</keyword>
<dbReference type="KEGG" id="ipc:IPA_01385"/>
<dbReference type="InterPro" id="IPR036259">
    <property type="entry name" value="MFS_trans_sf"/>
</dbReference>
<feature type="transmembrane region" description="Helical" evidence="1">
    <location>
        <begin position="146"/>
        <end position="167"/>
    </location>
</feature>
<dbReference type="Pfam" id="PF07690">
    <property type="entry name" value="MFS_1"/>
    <property type="match status" value="1"/>
</dbReference>
<proteinExistence type="predicted"/>
<evidence type="ECO:0000313" key="2">
    <source>
        <dbReference type="EMBL" id="UXD22075.1"/>
    </source>
</evidence>
<feature type="transmembrane region" description="Helical" evidence="1">
    <location>
        <begin position="88"/>
        <end position="109"/>
    </location>
</feature>
<feature type="transmembrane region" description="Helical" evidence="1">
    <location>
        <begin position="218"/>
        <end position="239"/>
    </location>
</feature>
<name>A0A977KAI4_9CREN</name>
<dbReference type="GO" id="GO:0022857">
    <property type="term" value="F:transmembrane transporter activity"/>
    <property type="evidence" value="ECO:0007669"/>
    <property type="project" value="InterPro"/>
</dbReference>
<sequence>MTYALLIATFIGVICGMTLRTASAFKEVGSAWAFMALLALAFSIGRGTSSLISGEAAKRYGSKVTALGFFSLGTVGLGYAFGPPSLYPILRIFHGISSGITWPSMQALVMNMAPPDKRARVASIYFFIGSLGMSIAYLIGSAFSYSALYVAPFVLYSLGITMLKVSGKVGKVQKKVEKGIFSPPSSTLFLMSMTTGLLNVLVNTEVTIAFLYSMLGKLGAGLALSFASAVGTMISYFLGKEMLDLKQSPKAIVVPGAVSLGSSSLVLTGHPAVTVLGITMTQGSTMWWRSLLMAVARSGDVGRRVGLINMGRDIGGVVGSSLLGILGPSALPLPVLLGAGLTVLGIGIMERSGATKV</sequence>
<feature type="transmembrane region" description="Helical" evidence="1">
    <location>
        <begin position="121"/>
        <end position="140"/>
    </location>
</feature>
<feature type="transmembrane region" description="Helical" evidence="1">
    <location>
        <begin position="32"/>
        <end position="52"/>
    </location>
</feature>
<protein>
    <recommendedName>
        <fullName evidence="4">Major facilitator superfamily (MFS) profile domain-containing protein</fullName>
    </recommendedName>
</protein>
<evidence type="ECO:0008006" key="4">
    <source>
        <dbReference type="Google" id="ProtNLM"/>
    </source>
</evidence>
<organism evidence="2 3">
    <name type="scientific">Ignicoccus pacificus DSM 13166</name>
    <dbReference type="NCBI Taxonomy" id="940294"/>
    <lineage>
        <taxon>Archaea</taxon>
        <taxon>Thermoproteota</taxon>
        <taxon>Thermoprotei</taxon>
        <taxon>Desulfurococcales</taxon>
        <taxon>Desulfurococcaceae</taxon>
        <taxon>Ignicoccus</taxon>
    </lineage>
</organism>
<dbReference type="InterPro" id="IPR011701">
    <property type="entry name" value="MFS"/>
</dbReference>
<evidence type="ECO:0000256" key="1">
    <source>
        <dbReference type="SAM" id="Phobius"/>
    </source>
</evidence>
<keyword evidence="1" id="KW-1133">Transmembrane helix</keyword>
<reference evidence="2" key="1">
    <citation type="submission" date="2013-11" db="EMBL/GenBank/DDBJ databases">
        <title>Comparative genomics of Ignicoccus.</title>
        <authorList>
            <person name="Podar M."/>
        </authorList>
    </citation>
    <scope>NUCLEOTIDE SEQUENCE</scope>
    <source>
        <strain evidence="2">DSM 13166</strain>
    </source>
</reference>
<dbReference type="Proteomes" id="UP001063698">
    <property type="component" value="Chromosome"/>
</dbReference>
<feature type="transmembrane region" description="Helical" evidence="1">
    <location>
        <begin position="188"/>
        <end position="212"/>
    </location>
</feature>
<keyword evidence="1" id="KW-0812">Transmembrane</keyword>
<dbReference type="Gene3D" id="1.20.1250.20">
    <property type="entry name" value="MFS general substrate transporter like domains"/>
    <property type="match status" value="1"/>
</dbReference>
<feature type="transmembrane region" description="Helical" evidence="1">
    <location>
        <begin position="251"/>
        <end position="278"/>
    </location>
</feature>